<dbReference type="PROSITE" id="PS50234">
    <property type="entry name" value="VWFA"/>
    <property type="match status" value="1"/>
</dbReference>
<evidence type="ECO:0000256" key="1">
    <source>
        <dbReference type="SAM" id="SignalP"/>
    </source>
</evidence>
<dbReference type="SMART" id="SM00327">
    <property type="entry name" value="VWA"/>
    <property type="match status" value="1"/>
</dbReference>
<dbReference type="Proteomes" id="UP000220158">
    <property type="component" value="Chromosome 1"/>
</dbReference>
<dbReference type="VEuPathDB" id="PlasmoDB:PRELSG_0116700"/>
<dbReference type="GeneID" id="39734417"/>
<feature type="domain" description="VWFA" evidence="2">
    <location>
        <begin position="90"/>
        <end position="234"/>
    </location>
</feature>
<keyword evidence="1" id="KW-0732">Signal</keyword>
<feature type="chain" id="PRO_5009618954" evidence="1">
    <location>
        <begin position="23"/>
        <end position="297"/>
    </location>
</feature>
<evidence type="ECO:0000313" key="4">
    <source>
        <dbReference type="Proteomes" id="UP000220158"/>
    </source>
</evidence>
<sequence length="297" mass="33435">MKSTRIVSFFMLLLAFFTISTYEKMNVVSHSSASRAGEGGKNGKVITCTVEYIINGDVDIDDGGFCDSQASCSSNPESDVSGNYCDNYYDITLIVEESNFVQRDYWIKGTIPFLESMIRNVRVSKDKAHMSIVLFDRDQRVIVPFTDEISQDKQKLIEKVKTINDVGRSPDALYVYALEYALENVIFGDGTRSDAPKVAVLFYYGYDYGANKHLIPDVVEDYKEKNIKLIIVGIALSNRDNAYLLADCSINDNNCTNVVFQPWDFVIPAAAQVKEIICNKDKSENQSPSMIQKIVYK</sequence>
<dbReference type="EMBL" id="LN835296">
    <property type="protein sequence ID" value="CRG98516.1"/>
    <property type="molecule type" value="Genomic_DNA"/>
</dbReference>
<evidence type="ECO:0000259" key="2">
    <source>
        <dbReference type="PROSITE" id="PS50234"/>
    </source>
</evidence>
<dbReference type="SUPFAM" id="SSF53300">
    <property type="entry name" value="vWA-like"/>
    <property type="match status" value="1"/>
</dbReference>
<proteinExistence type="predicted"/>
<evidence type="ECO:0000313" key="3">
    <source>
        <dbReference type="EMBL" id="CRG98516.1"/>
    </source>
</evidence>
<organism evidence="3 4">
    <name type="scientific">Plasmodium relictum</name>
    <dbReference type="NCBI Taxonomy" id="85471"/>
    <lineage>
        <taxon>Eukaryota</taxon>
        <taxon>Sar</taxon>
        <taxon>Alveolata</taxon>
        <taxon>Apicomplexa</taxon>
        <taxon>Aconoidasida</taxon>
        <taxon>Haemosporida</taxon>
        <taxon>Plasmodiidae</taxon>
        <taxon>Plasmodium</taxon>
        <taxon>Plasmodium (Haemamoeba)</taxon>
    </lineage>
</organism>
<gene>
    <name evidence="3" type="primary">WARP</name>
    <name evidence="3" type="ORF">PRELSG_0116700</name>
</gene>
<accession>A0A1J1H1G5</accession>
<feature type="signal peptide" evidence="1">
    <location>
        <begin position="1"/>
        <end position="22"/>
    </location>
</feature>
<keyword evidence="4" id="KW-1185">Reference proteome</keyword>
<dbReference type="AlphaFoldDB" id="A0A1J1H1G5"/>
<dbReference type="KEGG" id="prel:PRELSG_0116700"/>
<name>A0A1J1H1G5_PLARL</name>
<dbReference type="Gene3D" id="3.40.50.410">
    <property type="entry name" value="von Willebrand factor, type A domain"/>
    <property type="match status" value="1"/>
</dbReference>
<dbReference type="InterPro" id="IPR002035">
    <property type="entry name" value="VWF_A"/>
</dbReference>
<dbReference type="Pfam" id="PF00092">
    <property type="entry name" value="VWA"/>
    <property type="match status" value="1"/>
</dbReference>
<dbReference type="InterPro" id="IPR036465">
    <property type="entry name" value="vWFA_dom_sf"/>
</dbReference>
<dbReference type="OrthoDB" id="369041at2759"/>
<reference evidence="3 4" key="1">
    <citation type="submission" date="2015-04" db="EMBL/GenBank/DDBJ databases">
        <authorList>
            <consortium name="Pathogen Informatics"/>
        </authorList>
    </citation>
    <scope>NUCLEOTIDE SEQUENCE [LARGE SCALE GENOMIC DNA]</scope>
    <source>
        <strain evidence="3 4">SGS1</strain>
    </source>
</reference>
<dbReference type="RefSeq" id="XP_028531526.1">
    <property type="nucleotide sequence ID" value="XM_028679712.1"/>
</dbReference>
<protein>
    <submittedName>
        <fullName evidence="3">von Willebrand factor A domain-related protein, putative</fullName>
    </submittedName>
</protein>